<sequence length="100" mass="11069">MLLKSIRTLPLLRSVWNVVHVTTVFFMCSGAFYILSWARASKKGVFFSAMVAMHGSHYKSTLPITVGRSMATLGLRPRAGICCTYRQLMLAGVARVPYGL</sequence>
<protein>
    <submittedName>
        <fullName evidence="2">Uncharacterized protein</fullName>
    </submittedName>
</protein>
<reference evidence="3" key="1">
    <citation type="submission" date="2013-09" db="EMBL/GenBank/DDBJ databases">
        <title>The Genome Sequence of Anopheles maculatus species B.</title>
        <authorList>
            <consortium name="The Broad Institute Genomics Platform"/>
            <person name="Neafsey D.E."/>
            <person name="Besansky N."/>
            <person name="Howell P."/>
            <person name="Walton C."/>
            <person name="Young S.K."/>
            <person name="Zeng Q."/>
            <person name="Gargeya S."/>
            <person name="Fitzgerald M."/>
            <person name="Haas B."/>
            <person name="Abouelleil A."/>
            <person name="Allen A.W."/>
            <person name="Alvarado L."/>
            <person name="Arachchi H.M."/>
            <person name="Berlin A.M."/>
            <person name="Chapman S.B."/>
            <person name="Gainer-Dewar J."/>
            <person name="Goldberg J."/>
            <person name="Griggs A."/>
            <person name="Gujja S."/>
            <person name="Hansen M."/>
            <person name="Howarth C."/>
            <person name="Imamovic A."/>
            <person name="Ireland A."/>
            <person name="Larimer J."/>
            <person name="McCowan C."/>
            <person name="Murphy C."/>
            <person name="Pearson M."/>
            <person name="Poon T.W."/>
            <person name="Priest M."/>
            <person name="Roberts A."/>
            <person name="Saif S."/>
            <person name="Shea T."/>
            <person name="Sisk P."/>
            <person name="Sykes S."/>
            <person name="Wortman J."/>
            <person name="Nusbaum C."/>
            <person name="Birren B."/>
        </authorList>
    </citation>
    <scope>NUCLEOTIDE SEQUENCE [LARGE SCALE GENOMIC DNA]</scope>
    <source>
        <strain evidence="3">maculatus3</strain>
    </source>
</reference>
<reference evidence="2" key="2">
    <citation type="submission" date="2020-05" db="UniProtKB">
        <authorList>
            <consortium name="EnsemblMetazoa"/>
        </authorList>
    </citation>
    <scope>IDENTIFICATION</scope>
    <source>
        <strain evidence="2">maculatus3</strain>
    </source>
</reference>
<dbReference type="Proteomes" id="UP000075901">
    <property type="component" value="Unassembled WGS sequence"/>
</dbReference>
<feature type="transmembrane region" description="Helical" evidence="1">
    <location>
        <begin position="15"/>
        <end position="35"/>
    </location>
</feature>
<dbReference type="EnsemblMetazoa" id="AMAM006623-RA">
    <property type="protein sequence ID" value="AMAM006623-PA"/>
    <property type="gene ID" value="AMAM006623"/>
</dbReference>
<dbReference type="AlphaFoldDB" id="A0A182SH21"/>
<keyword evidence="1" id="KW-0472">Membrane</keyword>
<evidence type="ECO:0000256" key="1">
    <source>
        <dbReference type="SAM" id="Phobius"/>
    </source>
</evidence>
<dbReference type="VEuPathDB" id="VectorBase:AMAM006623"/>
<proteinExistence type="predicted"/>
<evidence type="ECO:0000313" key="3">
    <source>
        <dbReference type="Proteomes" id="UP000075901"/>
    </source>
</evidence>
<keyword evidence="3" id="KW-1185">Reference proteome</keyword>
<organism evidence="2 3">
    <name type="scientific">Anopheles maculatus</name>
    <dbReference type="NCBI Taxonomy" id="74869"/>
    <lineage>
        <taxon>Eukaryota</taxon>
        <taxon>Metazoa</taxon>
        <taxon>Ecdysozoa</taxon>
        <taxon>Arthropoda</taxon>
        <taxon>Hexapoda</taxon>
        <taxon>Insecta</taxon>
        <taxon>Pterygota</taxon>
        <taxon>Neoptera</taxon>
        <taxon>Endopterygota</taxon>
        <taxon>Diptera</taxon>
        <taxon>Nematocera</taxon>
        <taxon>Culicoidea</taxon>
        <taxon>Culicidae</taxon>
        <taxon>Anophelinae</taxon>
        <taxon>Anopheles</taxon>
        <taxon>Anopheles maculatus group</taxon>
    </lineage>
</organism>
<keyword evidence="1" id="KW-1133">Transmembrane helix</keyword>
<keyword evidence="1" id="KW-0812">Transmembrane</keyword>
<accession>A0A182SH21</accession>
<name>A0A182SH21_9DIPT</name>
<evidence type="ECO:0000313" key="2">
    <source>
        <dbReference type="EnsemblMetazoa" id="AMAM006623-PA"/>
    </source>
</evidence>